<evidence type="ECO:0000313" key="2">
    <source>
        <dbReference type="EMBL" id="GIE26867.1"/>
    </source>
</evidence>
<organism evidence="2 3">
    <name type="scientific">Winogradskya humida</name>
    <dbReference type="NCBI Taxonomy" id="113566"/>
    <lineage>
        <taxon>Bacteria</taxon>
        <taxon>Bacillati</taxon>
        <taxon>Actinomycetota</taxon>
        <taxon>Actinomycetes</taxon>
        <taxon>Micromonosporales</taxon>
        <taxon>Micromonosporaceae</taxon>
        <taxon>Winogradskya</taxon>
    </lineage>
</organism>
<reference evidence="2 3" key="1">
    <citation type="submission" date="2021-01" db="EMBL/GenBank/DDBJ databases">
        <title>Whole genome shotgun sequence of Actinoplanes humidus NBRC 14915.</title>
        <authorList>
            <person name="Komaki H."/>
            <person name="Tamura T."/>
        </authorList>
    </citation>
    <scope>NUCLEOTIDE SEQUENCE [LARGE SCALE GENOMIC DNA]</scope>
    <source>
        <strain evidence="2 3">NBRC 14915</strain>
    </source>
</reference>
<comment type="caution">
    <text evidence="2">The sequence shown here is derived from an EMBL/GenBank/DDBJ whole genome shotgun (WGS) entry which is preliminary data.</text>
</comment>
<name>A0ABQ4A7L7_9ACTN</name>
<proteinExistence type="predicted"/>
<evidence type="ECO:0000256" key="1">
    <source>
        <dbReference type="SAM" id="MobiDB-lite"/>
    </source>
</evidence>
<dbReference type="Proteomes" id="UP000603200">
    <property type="component" value="Unassembled WGS sequence"/>
</dbReference>
<feature type="region of interest" description="Disordered" evidence="1">
    <location>
        <begin position="62"/>
        <end position="90"/>
    </location>
</feature>
<sequence length="118" mass="12042">MTSAIAPGLTVGAEVTVTNHNTFEVTATSLAVDDTSLVVKEPGCSVSQFKLSGLRSTGFPGTTHSARDLSLSPPVKIPPGEARTVTTPEVVSQDGKDGALCGVKLDFAAVAMAGYVVH</sequence>
<dbReference type="EMBL" id="BOMN01000155">
    <property type="protein sequence ID" value="GIE26867.1"/>
    <property type="molecule type" value="Genomic_DNA"/>
</dbReference>
<protein>
    <submittedName>
        <fullName evidence="2">Uncharacterized protein</fullName>
    </submittedName>
</protein>
<gene>
    <name evidence="2" type="ORF">Ahu01nite_099690</name>
</gene>
<evidence type="ECO:0000313" key="3">
    <source>
        <dbReference type="Proteomes" id="UP000603200"/>
    </source>
</evidence>
<keyword evidence="3" id="KW-1185">Reference proteome</keyword>
<accession>A0ABQ4A7L7</accession>